<dbReference type="SUPFAM" id="SSF47413">
    <property type="entry name" value="lambda repressor-like DNA-binding domains"/>
    <property type="match status" value="1"/>
</dbReference>
<dbReference type="InterPro" id="IPR001387">
    <property type="entry name" value="Cro/C1-type_HTH"/>
</dbReference>
<keyword evidence="4" id="KW-0804">Transcription</keyword>
<keyword evidence="1" id="KW-0678">Repressor</keyword>
<dbReference type="PROSITE" id="PS50932">
    <property type="entry name" value="HTH_LACI_2"/>
    <property type="match status" value="1"/>
</dbReference>
<dbReference type="AlphaFoldDB" id="A0A2Y9B9J9"/>
<feature type="domain" description="HTH cro/C1-type" evidence="6">
    <location>
        <begin position="3"/>
        <end position="50"/>
    </location>
</feature>
<dbReference type="SUPFAM" id="SSF53822">
    <property type="entry name" value="Periplasmic binding protein-like I"/>
    <property type="match status" value="1"/>
</dbReference>
<dbReference type="Proteomes" id="UP000245845">
    <property type="component" value="Unassembled WGS sequence"/>
</dbReference>
<dbReference type="InterPro" id="IPR046335">
    <property type="entry name" value="LacI/GalR-like_sensor"/>
</dbReference>
<keyword evidence="3" id="KW-0238">DNA-binding</keyword>
<dbReference type="Pfam" id="PF13377">
    <property type="entry name" value="Peripla_BP_3"/>
    <property type="match status" value="1"/>
</dbReference>
<dbReference type="InterPro" id="IPR028082">
    <property type="entry name" value="Peripla_BP_I"/>
</dbReference>
<name>A0A2Y9B9J9_9FIRM</name>
<dbReference type="PROSITE" id="PS50943">
    <property type="entry name" value="HTH_CROC1"/>
    <property type="match status" value="1"/>
</dbReference>
<evidence type="ECO:0000259" key="5">
    <source>
        <dbReference type="PROSITE" id="PS50932"/>
    </source>
</evidence>
<comment type="caution">
    <text evidence="7">The sequence shown here is derived from an EMBL/GenBank/DDBJ whole genome shotgun (WGS) entry which is preliminary data.</text>
</comment>
<dbReference type="PANTHER" id="PTHR30146:SF95">
    <property type="entry name" value="RIBOSE OPERON REPRESSOR"/>
    <property type="match status" value="1"/>
</dbReference>
<proteinExistence type="predicted"/>
<organism evidence="7 8">
    <name type="scientific">Faecalicatena orotica</name>
    <dbReference type="NCBI Taxonomy" id="1544"/>
    <lineage>
        <taxon>Bacteria</taxon>
        <taxon>Bacillati</taxon>
        <taxon>Bacillota</taxon>
        <taxon>Clostridia</taxon>
        <taxon>Lachnospirales</taxon>
        <taxon>Lachnospiraceae</taxon>
        <taxon>Faecalicatena</taxon>
    </lineage>
</organism>
<gene>
    <name evidence="7" type="ORF">A8806_102188</name>
</gene>
<dbReference type="OrthoDB" id="9770625at2"/>
<dbReference type="GO" id="GO:0000976">
    <property type="term" value="F:transcription cis-regulatory region binding"/>
    <property type="evidence" value="ECO:0007669"/>
    <property type="project" value="TreeGrafter"/>
</dbReference>
<dbReference type="EMBL" id="QGDL01000002">
    <property type="protein sequence ID" value="PWJ31332.1"/>
    <property type="molecule type" value="Genomic_DNA"/>
</dbReference>
<evidence type="ECO:0000256" key="3">
    <source>
        <dbReference type="ARBA" id="ARBA00023125"/>
    </source>
</evidence>
<protein>
    <submittedName>
        <fullName evidence="7">LacI family transcriptional regulator</fullName>
    </submittedName>
</protein>
<evidence type="ECO:0000313" key="7">
    <source>
        <dbReference type="EMBL" id="PWJ31332.1"/>
    </source>
</evidence>
<dbReference type="InterPro" id="IPR010982">
    <property type="entry name" value="Lambda_DNA-bd_dom_sf"/>
</dbReference>
<evidence type="ECO:0000313" key="8">
    <source>
        <dbReference type="Proteomes" id="UP000245845"/>
    </source>
</evidence>
<dbReference type="Gene3D" id="3.40.50.2300">
    <property type="match status" value="2"/>
</dbReference>
<dbReference type="CDD" id="cd01392">
    <property type="entry name" value="HTH_LacI"/>
    <property type="match status" value="1"/>
</dbReference>
<feature type="domain" description="HTH lacI-type" evidence="5">
    <location>
        <begin position="6"/>
        <end position="60"/>
    </location>
</feature>
<keyword evidence="2" id="KW-0805">Transcription regulation</keyword>
<sequence length="349" mass="39760">MRKKNVTFDDIAKYTNFSKTTISRYFNNPDSLTLENQQIISDALVKLNYKENKVARILANGKTEFIGIIIPTLYLGYYSAMLDQILSTYETFGYKFLVFIGNGNEENERKYIRELMSYKIEGMIILSHTIPSRELSDLQIPIVTIEREDKYVCSVNTDNYMGAVQAASLLARHGCDILIHINTPTAEDTPTYGRIRGFRDFCGENHLKHEIIIQALGNTHASSQSHLEEILKDLEQRYKGCKKGIFVSSDTYANVLLNLIVRKYGTLPEDYRIIGFDNSPVSGEAILPISTIGQQIDKLAYEAVELLVEQMNERKKRKPIPLKEPIHRTVPPILIRRETTEGTSEISLP</sequence>
<keyword evidence="8" id="KW-1185">Reference proteome</keyword>
<dbReference type="RefSeq" id="WP_109730047.1">
    <property type="nucleotide sequence ID" value="NZ_BAAACK010000006.1"/>
</dbReference>
<evidence type="ECO:0000256" key="2">
    <source>
        <dbReference type="ARBA" id="ARBA00023015"/>
    </source>
</evidence>
<evidence type="ECO:0000256" key="4">
    <source>
        <dbReference type="ARBA" id="ARBA00023163"/>
    </source>
</evidence>
<dbReference type="SMART" id="SM00354">
    <property type="entry name" value="HTH_LACI"/>
    <property type="match status" value="1"/>
</dbReference>
<evidence type="ECO:0000256" key="1">
    <source>
        <dbReference type="ARBA" id="ARBA00022491"/>
    </source>
</evidence>
<reference evidence="7 8" key="1">
    <citation type="submission" date="2018-05" db="EMBL/GenBank/DDBJ databases">
        <title>The Hungate 1000. A catalogue of reference genomes from the rumen microbiome.</title>
        <authorList>
            <person name="Kelly W."/>
        </authorList>
    </citation>
    <scope>NUCLEOTIDE SEQUENCE [LARGE SCALE GENOMIC DNA]</scope>
    <source>
        <strain evidence="7 8">NLAE-zl-C242</strain>
    </source>
</reference>
<dbReference type="Gene3D" id="1.10.260.40">
    <property type="entry name" value="lambda repressor-like DNA-binding domains"/>
    <property type="match status" value="1"/>
</dbReference>
<evidence type="ECO:0000259" key="6">
    <source>
        <dbReference type="PROSITE" id="PS50943"/>
    </source>
</evidence>
<accession>A0A2Y9B9J9</accession>
<dbReference type="GO" id="GO:0003700">
    <property type="term" value="F:DNA-binding transcription factor activity"/>
    <property type="evidence" value="ECO:0007669"/>
    <property type="project" value="TreeGrafter"/>
</dbReference>
<dbReference type="InterPro" id="IPR000843">
    <property type="entry name" value="HTH_LacI"/>
</dbReference>
<dbReference type="PANTHER" id="PTHR30146">
    <property type="entry name" value="LACI-RELATED TRANSCRIPTIONAL REPRESSOR"/>
    <property type="match status" value="1"/>
</dbReference>